<keyword evidence="2" id="KW-1185">Reference proteome</keyword>
<accession>J1JL51</accession>
<evidence type="ECO:0000313" key="1">
    <source>
        <dbReference type="EMBL" id="EJF84960.1"/>
    </source>
</evidence>
<dbReference type="Proteomes" id="UP000001077">
    <property type="component" value="Unassembled WGS sequence"/>
</dbReference>
<organism evidence="1 2">
    <name type="scientific">Bartonella rattimassiliensis 15908</name>
    <dbReference type="NCBI Taxonomy" id="1094556"/>
    <lineage>
        <taxon>Bacteria</taxon>
        <taxon>Pseudomonadati</taxon>
        <taxon>Pseudomonadota</taxon>
        <taxon>Alphaproteobacteria</taxon>
        <taxon>Hyphomicrobiales</taxon>
        <taxon>Bartonellaceae</taxon>
        <taxon>Bartonella</taxon>
    </lineage>
</organism>
<proteinExistence type="predicted"/>
<gene>
    <name evidence="1" type="ORF">MCY_01343</name>
</gene>
<comment type="caution">
    <text evidence="1">The sequence shown here is derived from an EMBL/GenBank/DDBJ whole genome shotgun (WGS) entry which is preliminary data.</text>
</comment>
<name>J1JL51_9HYPH</name>
<protein>
    <submittedName>
        <fullName evidence="1">Uncharacterized protein</fullName>
    </submittedName>
</protein>
<dbReference type="HOGENOM" id="CLU_3230179_0_0_5"/>
<reference evidence="1 2" key="1">
    <citation type="submission" date="2012-03" db="EMBL/GenBank/DDBJ databases">
        <title>The Genome Sequence of Bartonella rattimassiliensis 15908.</title>
        <authorList>
            <consortium name="The Broad Institute Genome Sequencing Platform"/>
            <consortium name="The Broad Institute Genome Sequencing Center for Infectious Disease"/>
            <person name="Feldgarden M."/>
            <person name="Kirby J."/>
            <person name="Kosoy M."/>
            <person name="Birtles R."/>
            <person name="Probert W.S."/>
            <person name="Chiaraviglio L."/>
            <person name="Young S.K."/>
            <person name="Zeng Q."/>
            <person name="Gargeya S."/>
            <person name="Fitzgerald M."/>
            <person name="Haas B."/>
            <person name="Abouelleil A."/>
            <person name="Alvarado L."/>
            <person name="Arachchi H.M."/>
            <person name="Berlin A."/>
            <person name="Chapman S.B."/>
            <person name="Gearin G."/>
            <person name="Goldberg J."/>
            <person name="Griggs A."/>
            <person name="Gujja S."/>
            <person name="Hansen M."/>
            <person name="Heiman D."/>
            <person name="Howarth C."/>
            <person name="Larimer J."/>
            <person name="Lui A."/>
            <person name="MacDonald P.J.P."/>
            <person name="McCowen C."/>
            <person name="Montmayeur A."/>
            <person name="Murphy C."/>
            <person name="Neiman D."/>
            <person name="Pearson M."/>
            <person name="Priest M."/>
            <person name="Roberts A."/>
            <person name="Saif S."/>
            <person name="Shea T."/>
            <person name="Sisk P."/>
            <person name="Stolte C."/>
            <person name="Sykes S."/>
            <person name="Wortman J."/>
            <person name="Nusbaum C."/>
            <person name="Birren B."/>
        </authorList>
    </citation>
    <scope>NUCLEOTIDE SEQUENCE [LARGE SCALE GENOMIC DNA]</scope>
    <source>
        <strain evidence="1 2">15908</strain>
    </source>
</reference>
<evidence type="ECO:0000313" key="2">
    <source>
        <dbReference type="Proteomes" id="UP000001077"/>
    </source>
</evidence>
<sequence length="43" mass="4911">MKTITIDHFASFSQNAFQKHHKTVDAAILPHKVTTVTPIHLRE</sequence>
<dbReference type="AlphaFoldDB" id="J1JL51"/>
<dbReference type="EMBL" id="AILY01000029">
    <property type="protein sequence ID" value="EJF84960.1"/>
    <property type="molecule type" value="Genomic_DNA"/>
</dbReference>
<dbReference type="RefSeq" id="WP_007347479.1">
    <property type="nucleotide sequence ID" value="NZ_CALY02000061.1"/>
</dbReference>
<dbReference type="PATRIC" id="fig|1094556.3.peg.1350"/>